<accession>A0A1G1T297</accession>
<name>A0A1G1T297_9BACT</name>
<evidence type="ECO:0000313" key="3">
    <source>
        <dbReference type="Proteomes" id="UP000176294"/>
    </source>
</evidence>
<evidence type="ECO:0000313" key="2">
    <source>
        <dbReference type="EMBL" id="OGX84976.1"/>
    </source>
</evidence>
<keyword evidence="3" id="KW-1185">Reference proteome</keyword>
<reference evidence="2 3" key="1">
    <citation type="submission" date="2016-08" db="EMBL/GenBank/DDBJ databases">
        <title>Hymenobacter coccineus sp. nov., Hymenobacter lapidarius sp. nov. and Hymenobacter glacialis sp. nov., isolated from Antarctic soil.</title>
        <authorList>
            <person name="Sedlacek I."/>
            <person name="Kralova S."/>
            <person name="Kyrova K."/>
            <person name="Maslanova I."/>
            <person name="Stankova E."/>
            <person name="Vrbovska V."/>
            <person name="Nemec M."/>
            <person name="Bartak M."/>
            <person name="Svec P."/>
            <person name="Busse H.-J."/>
            <person name="Pantucek R."/>
        </authorList>
    </citation>
    <scope>NUCLEOTIDE SEQUENCE [LARGE SCALE GENOMIC DNA]</scope>
    <source>
        <strain evidence="2 3">CCM 8643</strain>
    </source>
</reference>
<protein>
    <submittedName>
        <fullName evidence="2">Uncharacterized protein</fullName>
    </submittedName>
</protein>
<comment type="caution">
    <text evidence="2">The sequence shown here is derived from an EMBL/GenBank/DDBJ whole genome shotgun (WGS) entry which is preliminary data.</text>
</comment>
<dbReference type="STRING" id="1908237.BEN47_15570"/>
<feature type="transmembrane region" description="Helical" evidence="1">
    <location>
        <begin position="41"/>
        <end position="60"/>
    </location>
</feature>
<keyword evidence="1" id="KW-1133">Transmembrane helix</keyword>
<gene>
    <name evidence="2" type="ORF">BEN47_15570</name>
</gene>
<evidence type="ECO:0000256" key="1">
    <source>
        <dbReference type="SAM" id="Phobius"/>
    </source>
</evidence>
<dbReference type="Proteomes" id="UP000176294">
    <property type="component" value="Unassembled WGS sequence"/>
</dbReference>
<organism evidence="2 3">
    <name type="scientific">Hymenobacter lapidarius</name>
    <dbReference type="NCBI Taxonomy" id="1908237"/>
    <lineage>
        <taxon>Bacteria</taxon>
        <taxon>Pseudomonadati</taxon>
        <taxon>Bacteroidota</taxon>
        <taxon>Cytophagia</taxon>
        <taxon>Cytophagales</taxon>
        <taxon>Hymenobacteraceae</taxon>
        <taxon>Hymenobacter</taxon>
    </lineage>
</organism>
<sequence length="133" mass="14012">MVAANVVLDQYGAPQGLLFAPLVAALVAWLLARFASLPSPYLLVGCCMGLLSLQDVGFKLTGGGEHDLEGQGAMNVLFVFGAALAAGVLLWQWGRRPTPPWPHRAGALLVLVLLLVLHLTLFGYVGVGTSHPL</sequence>
<feature type="transmembrane region" description="Helical" evidence="1">
    <location>
        <begin position="72"/>
        <end position="93"/>
    </location>
</feature>
<dbReference type="EMBL" id="MDZB01000112">
    <property type="protein sequence ID" value="OGX84976.1"/>
    <property type="molecule type" value="Genomic_DNA"/>
</dbReference>
<feature type="transmembrane region" description="Helical" evidence="1">
    <location>
        <begin position="12"/>
        <end position="32"/>
    </location>
</feature>
<feature type="transmembrane region" description="Helical" evidence="1">
    <location>
        <begin position="105"/>
        <end position="127"/>
    </location>
</feature>
<keyword evidence="1" id="KW-0812">Transmembrane</keyword>
<proteinExistence type="predicted"/>
<dbReference type="AlphaFoldDB" id="A0A1G1T297"/>
<keyword evidence="1" id="KW-0472">Membrane</keyword>